<feature type="compositionally biased region" description="Basic residues" evidence="1">
    <location>
        <begin position="331"/>
        <end position="340"/>
    </location>
</feature>
<feature type="region of interest" description="Disordered" evidence="1">
    <location>
        <begin position="331"/>
        <end position="363"/>
    </location>
</feature>
<sequence length="363" mass="40832">MGTAPRASPPQWIRFAFAHPTWSRSSTRVGVFDRRMGKAERAHRCPATPFNRVGLWRSMGTAPRASPPQWIRLAFAHPTWSRIIGVARCVDRRMGKAERAHRCPATPFNRVICGVRWARRQGRRHPNGFGLPLPILHGLAHRRGSVCLVVGWAKRSVPIVGWHLYSTGWACGVRWARRQGRRHLNGFGLPLPILHGRGLSVRLGVLTVGWAKRSVPIVARHLDSTGWAGGVRWARRQGRRHLNGFGLPLPILHGRGLSARLGVFDRRMGKAERAHRWLAPRFNRVGLWRSMGTAPRASPPQWIRFAFAHPTWSRIIGAARCVDRRMGKAKRAHRCPKIPQHRSLAGLPGKPKKPPAQPGAFFT</sequence>
<reference evidence="2 3" key="1">
    <citation type="submission" date="2019-03" db="EMBL/GenBank/DDBJ databases">
        <authorList>
            <person name="Nijsse B."/>
        </authorList>
    </citation>
    <scope>NUCLEOTIDE SEQUENCE [LARGE SCALE GENOMIC DNA]</scope>
    <source>
        <strain evidence="2">Desulfoluna butyratoxydans MSL71</strain>
    </source>
</reference>
<dbReference type="Proteomes" id="UP000507962">
    <property type="component" value="Unassembled WGS sequence"/>
</dbReference>
<accession>A0A4U8YRB7</accession>
<evidence type="ECO:0000313" key="2">
    <source>
        <dbReference type="EMBL" id="VFQ46836.1"/>
    </source>
</evidence>
<gene>
    <name evidence="2" type="ORF">MSL71_45120</name>
</gene>
<name>A0A4U8YRB7_9BACT</name>
<dbReference type="EMBL" id="CAADHO010000011">
    <property type="protein sequence ID" value="VFQ46836.1"/>
    <property type="molecule type" value="Genomic_DNA"/>
</dbReference>
<evidence type="ECO:0000256" key="1">
    <source>
        <dbReference type="SAM" id="MobiDB-lite"/>
    </source>
</evidence>
<evidence type="ECO:0000313" key="3">
    <source>
        <dbReference type="Proteomes" id="UP000507962"/>
    </source>
</evidence>
<dbReference type="AlphaFoldDB" id="A0A4U8YRB7"/>
<proteinExistence type="predicted"/>
<protein>
    <submittedName>
        <fullName evidence="2">Uncharacterized protein</fullName>
    </submittedName>
</protein>
<organism evidence="2 3">
    <name type="scientific">Desulfoluna butyratoxydans</name>
    <dbReference type="NCBI Taxonomy" id="231438"/>
    <lineage>
        <taxon>Bacteria</taxon>
        <taxon>Pseudomonadati</taxon>
        <taxon>Thermodesulfobacteriota</taxon>
        <taxon>Desulfobacteria</taxon>
        <taxon>Desulfobacterales</taxon>
        <taxon>Desulfolunaceae</taxon>
        <taxon>Desulfoluna</taxon>
    </lineage>
</organism>
<keyword evidence="3" id="KW-1185">Reference proteome</keyword>